<sequence length="366" mass="41672">MRILLLSAYDAVSHRYWRHGLVAAFSEHDWTTLSLPPRYFAWRIRGNSLSWAFNERETLLKPYDLIIATSMCDLTGLRGLVPELASIPTLVYFHENQFAYPESGREFSSVEPQILNIYNALAADRILFNSEFNRQTLVEGAATLLRKLPDQVPVGLTERMTDRSEVVPVPLPDEVFLPATPEPGPLQLVWNHRWEFDKGPELLLTAIRAMQNRGIDFQLHVVGQQFRHTPKVFDEVHQQLQSRGNLGCWGHVESIDDYRRLLQCSDAVLSTALHDYQGIAILEGVAAGCTPVVPDRLAYRELFEPGYRYDSDHEADRLAERIERLASAKARGERLPCPDIRPLSWAQLKPSYERAITRAVTARQSG</sequence>
<dbReference type="InterPro" id="IPR051862">
    <property type="entry name" value="GT-like_domain_containing_1"/>
</dbReference>
<organism evidence="9 10">
    <name type="scientific">Marinobacterium maritimum</name>
    <dbReference type="NCBI Taxonomy" id="500162"/>
    <lineage>
        <taxon>Bacteria</taxon>
        <taxon>Pseudomonadati</taxon>
        <taxon>Pseudomonadota</taxon>
        <taxon>Gammaproteobacteria</taxon>
        <taxon>Oceanospirillales</taxon>
        <taxon>Oceanospirillaceae</taxon>
        <taxon>Marinobacterium</taxon>
    </lineage>
</organism>
<evidence type="ECO:0000256" key="4">
    <source>
        <dbReference type="ARBA" id="ARBA00044517"/>
    </source>
</evidence>
<evidence type="ECO:0000256" key="5">
    <source>
        <dbReference type="ARBA" id="ARBA00044539"/>
    </source>
</evidence>
<dbReference type="Pfam" id="PF12038">
    <property type="entry name" value="QTMAN_N"/>
    <property type="match status" value="1"/>
</dbReference>
<evidence type="ECO:0000313" key="10">
    <source>
        <dbReference type="Proteomes" id="UP001499915"/>
    </source>
</evidence>
<protein>
    <recommendedName>
        <fullName evidence="5">tRNA-queuosine alpha-mannosyltransferase</fullName>
        <ecNumber evidence="4">2.4.1.110</ecNumber>
    </recommendedName>
</protein>
<dbReference type="Proteomes" id="UP001499915">
    <property type="component" value="Unassembled WGS sequence"/>
</dbReference>
<dbReference type="PANTHER" id="PTHR13615">
    <property type="entry name" value="GLYCOSYLTRANSFERASE-LIKE 1"/>
    <property type="match status" value="1"/>
</dbReference>
<gene>
    <name evidence="9" type="ORF">GCM10009104_02190</name>
</gene>
<comment type="similarity">
    <text evidence="1">Belongs to the glycosyltransferase group 1 family. Glycosyltransferase 4 subfamily.</text>
</comment>
<keyword evidence="3" id="KW-0808">Transferase</keyword>
<name>A0ABN1I1P5_9GAMM</name>
<comment type="caution">
    <text evidence="9">The sequence shown here is derived from an EMBL/GenBank/DDBJ whole genome shotgun (WGS) entry which is preliminary data.</text>
</comment>
<evidence type="ECO:0000313" key="9">
    <source>
        <dbReference type="EMBL" id="GAA0681207.1"/>
    </source>
</evidence>
<dbReference type="PANTHER" id="PTHR13615:SF3">
    <property type="entry name" value="GLYCOSYLTRANSFERASE-LIKE DOMAIN-CONTAINING PROTEIN 1"/>
    <property type="match status" value="1"/>
</dbReference>
<dbReference type="EC" id="2.4.1.110" evidence="4"/>
<dbReference type="InterPro" id="IPR001296">
    <property type="entry name" value="Glyco_trans_1"/>
</dbReference>
<dbReference type="SUPFAM" id="SSF53756">
    <property type="entry name" value="UDP-Glycosyltransferase/glycogen phosphorylase"/>
    <property type="match status" value="1"/>
</dbReference>
<dbReference type="Gene3D" id="3.40.50.2000">
    <property type="entry name" value="Glycogen Phosphorylase B"/>
    <property type="match status" value="1"/>
</dbReference>
<evidence type="ECO:0000259" key="8">
    <source>
        <dbReference type="Pfam" id="PF12038"/>
    </source>
</evidence>
<dbReference type="InterPro" id="IPR022701">
    <property type="entry name" value="QTMAN_N"/>
</dbReference>
<evidence type="ECO:0000256" key="1">
    <source>
        <dbReference type="ARBA" id="ARBA00009481"/>
    </source>
</evidence>
<dbReference type="Pfam" id="PF00534">
    <property type="entry name" value="Glycos_transf_1"/>
    <property type="match status" value="1"/>
</dbReference>
<evidence type="ECO:0000256" key="6">
    <source>
        <dbReference type="ARBA" id="ARBA00048439"/>
    </source>
</evidence>
<feature type="domain" description="Glycosyl transferase family 1" evidence="7">
    <location>
        <begin position="191"/>
        <end position="328"/>
    </location>
</feature>
<comment type="catalytic activity">
    <reaction evidence="6">
        <text>queuosine(34) in tRNA(Asp) + GDP-alpha-D-mannose = O-4''-alpha-D-mannosylqueuosine(34) in tRNA(Asp) + GDP + H(+)</text>
        <dbReference type="Rhea" id="RHEA:12885"/>
        <dbReference type="Rhea" id="RHEA-COMP:18572"/>
        <dbReference type="Rhea" id="RHEA-COMP:18581"/>
        <dbReference type="ChEBI" id="CHEBI:15378"/>
        <dbReference type="ChEBI" id="CHEBI:57527"/>
        <dbReference type="ChEBI" id="CHEBI:58189"/>
        <dbReference type="ChEBI" id="CHEBI:194431"/>
        <dbReference type="ChEBI" id="CHEBI:194442"/>
        <dbReference type="EC" id="2.4.1.110"/>
    </reaction>
    <physiologicalReaction direction="left-to-right" evidence="6">
        <dbReference type="Rhea" id="RHEA:12886"/>
    </physiologicalReaction>
</comment>
<dbReference type="RefSeq" id="WP_343800966.1">
    <property type="nucleotide sequence ID" value="NZ_BAAAET010000001.1"/>
</dbReference>
<keyword evidence="10" id="KW-1185">Reference proteome</keyword>
<accession>A0ABN1I1P5</accession>
<evidence type="ECO:0000256" key="2">
    <source>
        <dbReference type="ARBA" id="ARBA00022676"/>
    </source>
</evidence>
<reference evidence="9 10" key="1">
    <citation type="journal article" date="2019" name="Int. J. Syst. Evol. Microbiol.">
        <title>The Global Catalogue of Microorganisms (GCM) 10K type strain sequencing project: providing services to taxonomists for standard genome sequencing and annotation.</title>
        <authorList>
            <consortium name="The Broad Institute Genomics Platform"/>
            <consortium name="The Broad Institute Genome Sequencing Center for Infectious Disease"/>
            <person name="Wu L."/>
            <person name="Ma J."/>
        </authorList>
    </citation>
    <scope>NUCLEOTIDE SEQUENCE [LARGE SCALE GENOMIC DNA]</scope>
    <source>
        <strain evidence="9 10">JCM 15134</strain>
    </source>
</reference>
<dbReference type="CDD" id="cd03801">
    <property type="entry name" value="GT4_PimA-like"/>
    <property type="match status" value="1"/>
</dbReference>
<evidence type="ECO:0000256" key="3">
    <source>
        <dbReference type="ARBA" id="ARBA00022679"/>
    </source>
</evidence>
<feature type="domain" description="tRNA-queuosine alpha-mannosyltransferase N-terminal" evidence="8">
    <location>
        <begin position="2"/>
        <end position="171"/>
    </location>
</feature>
<proteinExistence type="inferred from homology"/>
<evidence type="ECO:0000259" key="7">
    <source>
        <dbReference type="Pfam" id="PF00534"/>
    </source>
</evidence>
<dbReference type="EMBL" id="BAAAET010000001">
    <property type="protein sequence ID" value="GAA0681207.1"/>
    <property type="molecule type" value="Genomic_DNA"/>
</dbReference>
<keyword evidence="2" id="KW-0328">Glycosyltransferase</keyword>